<comment type="caution">
    <text evidence="3">The sequence shown here is derived from an EMBL/GenBank/DDBJ whole genome shotgun (WGS) entry which is preliminary data.</text>
</comment>
<evidence type="ECO:0000256" key="1">
    <source>
        <dbReference type="SAM" id="Coils"/>
    </source>
</evidence>
<feature type="region of interest" description="Disordered" evidence="2">
    <location>
        <begin position="517"/>
        <end position="542"/>
    </location>
</feature>
<feature type="coiled-coil region" evidence="1">
    <location>
        <begin position="587"/>
        <end position="634"/>
    </location>
</feature>
<protein>
    <submittedName>
        <fullName evidence="3">Uncharacterized protein</fullName>
    </submittedName>
</protein>
<gene>
    <name evidence="3" type="ORF">FDP41_000362</name>
</gene>
<sequence length="669" mass="75693">MLQQIHHSTTNASTTSQESSGQAVDGSGLNENGGMNQSEQQVIEAPNSIRPQPAKPRTMSYRQQLYQKQAILNSLTSPQKQQPMASNLLKRVHQNSFRNRSASASSNEAPPSERFVHSPSGRTYSTDSLFNDATNSPQQLHSDEYFPGNSMSESPVQNSSAILQTAPSSLNLSRNNSRPIVTGANSDSFLNNTNSLVEDSFSSDGNANINSKSRLNSNRNLYDAQLPKIVSTSQMYNDSFSSENSARESLPNLVTPVSKNLGSFCIDEADFYNGKIRFEHFSEIIKQLDDIKGKFDDRVNDLTLGITFFEKNLSSEQEKCRESLVKGFVSLIKNLAQDKIPEVYLRSVPKFGGSPAMVSLHKALLELRRATTSTNPQQALIIKLDSEVAAEIEEITEKTIDEVIHDFSGSLATANERIARGVKTMKQTNAQLETMLHDLKSENLFLLEKINYLEGVNLMQQEEIDTLKIEMSKRAAEMDIIKEQVARRDRLLDEQRSNYLNELVQLQMKLFENSKLNNNKGGLRPPSSTNFTTKDNIRAPSPINNFTSSYDEAEKSHQSDLELNKLVKQHQKELEKMIDERFEAFKLQYLKEKKKSEREHKEELEIKEVEINKLKKTINNLERNLREMTLAQENSFHHMDGSLMVSEEALQRGYLTEEETDTDEEDQED</sequence>
<keyword evidence="4" id="KW-1185">Reference proteome</keyword>
<evidence type="ECO:0000313" key="3">
    <source>
        <dbReference type="EMBL" id="KAF0984463.1"/>
    </source>
</evidence>
<organism evidence="3 4">
    <name type="scientific">Naegleria fowleri</name>
    <name type="common">Brain eating amoeba</name>
    <dbReference type="NCBI Taxonomy" id="5763"/>
    <lineage>
        <taxon>Eukaryota</taxon>
        <taxon>Discoba</taxon>
        <taxon>Heterolobosea</taxon>
        <taxon>Tetramitia</taxon>
        <taxon>Eutetramitia</taxon>
        <taxon>Vahlkampfiidae</taxon>
        <taxon>Naegleria</taxon>
    </lineage>
</organism>
<reference evidence="3 4" key="1">
    <citation type="journal article" date="2019" name="Sci. Rep.">
        <title>Nanopore sequencing improves the draft genome of the human pathogenic amoeba Naegleria fowleri.</title>
        <authorList>
            <person name="Liechti N."/>
            <person name="Schurch N."/>
            <person name="Bruggmann R."/>
            <person name="Wittwer M."/>
        </authorList>
    </citation>
    <scope>NUCLEOTIDE SEQUENCE [LARGE SCALE GENOMIC DNA]</scope>
    <source>
        <strain evidence="3 4">ATCC 30894</strain>
    </source>
</reference>
<dbReference type="OrthoDB" id="10365755at2759"/>
<accession>A0A6A5C216</accession>
<feature type="compositionally biased region" description="Low complexity" evidence="2">
    <location>
        <begin position="97"/>
        <end position="113"/>
    </location>
</feature>
<feature type="region of interest" description="Disordered" evidence="2">
    <location>
        <begin position="97"/>
        <end position="160"/>
    </location>
</feature>
<feature type="compositionally biased region" description="Polar residues" evidence="2">
    <location>
        <begin position="29"/>
        <end position="41"/>
    </location>
</feature>
<dbReference type="VEuPathDB" id="AmoebaDB:FDP41_000362"/>
<feature type="compositionally biased region" description="Polar residues" evidence="2">
    <location>
        <begin position="149"/>
        <end position="160"/>
    </location>
</feature>
<dbReference type="EMBL" id="VFQX01000002">
    <property type="protein sequence ID" value="KAF0984463.1"/>
    <property type="molecule type" value="Genomic_DNA"/>
</dbReference>
<name>A0A6A5C216_NAEFO</name>
<proteinExistence type="predicted"/>
<evidence type="ECO:0000256" key="2">
    <source>
        <dbReference type="SAM" id="MobiDB-lite"/>
    </source>
</evidence>
<dbReference type="AlphaFoldDB" id="A0A6A5C216"/>
<feature type="region of interest" description="Disordered" evidence="2">
    <location>
        <begin position="1"/>
        <end position="61"/>
    </location>
</feature>
<evidence type="ECO:0000313" key="4">
    <source>
        <dbReference type="Proteomes" id="UP000444721"/>
    </source>
</evidence>
<dbReference type="VEuPathDB" id="AmoebaDB:NfTy_000620"/>
<feature type="compositionally biased region" description="Polar residues" evidence="2">
    <location>
        <begin position="517"/>
        <end position="534"/>
    </location>
</feature>
<feature type="compositionally biased region" description="Polar residues" evidence="2">
    <location>
        <begin position="1"/>
        <end position="22"/>
    </location>
</feature>
<feature type="coiled-coil region" evidence="1">
    <location>
        <begin position="422"/>
        <end position="449"/>
    </location>
</feature>
<keyword evidence="1" id="KW-0175">Coiled coil</keyword>
<dbReference type="RefSeq" id="XP_044569176.1">
    <property type="nucleotide sequence ID" value="XM_044706944.1"/>
</dbReference>
<dbReference type="Proteomes" id="UP000444721">
    <property type="component" value="Unassembled WGS sequence"/>
</dbReference>
<dbReference type="VEuPathDB" id="AmoebaDB:NF0005150"/>
<feature type="compositionally biased region" description="Polar residues" evidence="2">
    <location>
        <begin position="120"/>
        <end position="140"/>
    </location>
</feature>
<dbReference type="GeneID" id="68107580"/>